<keyword evidence="1 2" id="KW-0175">Coiled coil</keyword>
<name>A0A062UYM3_9EURY</name>
<sequence>MKLSRVEIDNFYSYRSYIVKVRDGLFNIWGLNGQGKTSLQLAMRLGLGWSPATSSEGPLENAIHEDGEQSRITLVFDNSDNALRGYPGEVIVERRIIRGESKPRMKISNMKGELIAIRQSEIQEKFSKFGYDPDDSGIFIEQGDLRSFYTIPFSSLLERCIGLAGLREVNENVKLTGRAFNQIENTKKEGQQNISNMKSELEQYRRGHDVHSEFCKFDEELKKIELENRAIRYHKKRVESLLAQEDLQNKKEILEIHKNDLELSKKIVNDAQNKIEEFTRELNKLEEQKKNILNILNPISYKNYQKEGKVKELEDLIPRLKDQNIPSTEKAKAQFDKTKQELLVVYSNLKKKQEELQLIKTQLDDIESGLTLHIVPHNQKILKQRLVNAGIQTEFLVDCLEIKRGTEEFREKLEVLLDPFKFYLVIEKKDLQKAIEILKDEAEVSVIVPDDWNSSDNTGESAKDYLVIKEGAPKKLRDFLTYFILNHDSGYGPKDRAFLETSIRFHRIHLNINPKNKNPSIGKEGQRASRELAEKQKNNLEININNFNTQIKQLERELENAKEIIDLAEKKPFIDNYEKDLEILKKEIHDLSREQENIFSNNEALRERIIELNLKIRQENQRIIEKDLPTAESRVINCERHYQDAKIRFDDLKRETEFLQKDCEPEYIESFDGFNDDRLTKELRKKDTRTKEIKNSIERLEKEFTRERAEADFRLFENLISLIEEKRIALMKQQEQANQLRAEWVKAQESYKAMTTHIFNQANLIFHELYKKQDKDLDGNITPNFNVTPPELDVRIKTGKRKIMVPINEKIGGPSGGERLAAIVNLIVSILKARNQLAKREPDLYQPQPFICIDEPQQDMDDPAFRNAILNFKEVMEDTQILILTHKPLPDPELWQLWVFLDPERGTIGKSHRGEIHKLVDRNVS</sequence>
<dbReference type="PANTHER" id="PTHR45916:SF1">
    <property type="entry name" value="STRUCTURAL MAINTENANCE OF CHROMOSOMES PROTEIN 5"/>
    <property type="match status" value="1"/>
</dbReference>
<gene>
    <name evidence="4" type="ORF">ANME2D_01426</name>
</gene>
<dbReference type="OrthoDB" id="25344at2157"/>
<organism evidence="4 5">
    <name type="scientific">Candidatus Methanoperedens nitratireducens</name>
    <dbReference type="NCBI Taxonomy" id="1392998"/>
    <lineage>
        <taxon>Archaea</taxon>
        <taxon>Methanobacteriati</taxon>
        <taxon>Methanobacteriota</taxon>
        <taxon>Stenosarchaea group</taxon>
        <taxon>Methanomicrobia</taxon>
        <taxon>Methanosarcinales</taxon>
        <taxon>ANME-2 cluster</taxon>
        <taxon>Candidatus Methanoperedentaceae</taxon>
        <taxon>Candidatus Methanoperedens</taxon>
    </lineage>
</organism>
<dbReference type="AlphaFoldDB" id="A0A062UYM3"/>
<accession>A0A062UYM3</accession>
<comment type="caution">
    <text evidence="4">The sequence shown here is derived from an EMBL/GenBank/DDBJ whole genome shotgun (WGS) entry which is preliminary data.</text>
</comment>
<dbReference type="PANTHER" id="PTHR45916">
    <property type="entry name" value="STRUCTURAL MAINTENANCE OF CHROMOSOMES PROTEIN 5"/>
    <property type="match status" value="1"/>
</dbReference>
<dbReference type="EMBL" id="JMIY01000003">
    <property type="protein sequence ID" value="KCZ72026.1"/>
    <property type="molecule type" value="Genomic_DNA"/>
</dbReference>
<evidence type="ECO:0000313" key="4">
    <source>
        <dbReference type="EMBL" id="KCZ72026.1"/>
    </source>
</evidence>
<dbReference type="InterPro" id="IPR003395">
    <property type="entry name" value="RecF/RecN/SMC_N"/>
</dbReference>
<dbReference type="InterPro" id="IPR027417">
    <property type="entry name" value="P-loop_NTPase"/>
</dbReference>
<evidence type="ECO:0000259" key="3">
    <source>
        <dbReference type="Pfam" id="PF02463"/>
    </source>
</evidence>
<dbReference type="GO" id="GO:0003697">
    <property type="term" value="F:single-stranded DNA binding"/>
    <property type="evidence" value="ECO:0007669"/>
    <property type="project" value="TreeGrafter"/>
</dbReference>
<dbReference type="Pfam" id="PF02463">
    <property type="entry name" value="SMC_N"/>
    <property type="match status" value="1"/>
</dbReference>
<proteinExistence type="predicted"/>
<dbReference type="Gene3D" id="3.40.50.300">
    <property type="entry name" value="P-loop containing nucleotide triphosphate hydrolases"/>
    <property type="match status" value="2"/>
</dbReference>
<feature type="coiled-coil region" evidence="2">
    <location>
        <begin position="523"/>
        <end position="750"/>
    </location>
</feature>
<evidence type="ECO:0000256" key="2">
    <source>
        <dbReference type="SAM" id="Coils"/>
    </source>
</evidence>
<dbReference type="RefSeq" id="WP_048090049.1">
    <property type="nucleotide sequence ID" value="NZ_JMIY01000003.1"/>
</dbReference>
<dbReference type="GO" id="GO:0000724">
    <property type="term" value="P:double-strand break repair via homologous recombination"/>
    <property type="evidence" value="ECO:0007669"/>
    <property type="project" value="TreeGrafter"/>
</dbReference>
<dbReference type="Proteomes" id="UP000027153">
    <property type="component" value="Unassembled WGS sequence"/>
</dbReference>
<keyword evidence="5" id="KW-1185">Reference proteome</keyword>
<feature type="coiled-coil region" evidence="2">
    <location>
        <begin position="244"/>
        <end position="295"/>
    </location>
</feature>
<protein>
    <submittedName>
        <fullName evidence="4">RecF/RecN/SMC N-terminal domain-containing protein</fullName>
    </submittedName>
</protein>
<dbReference type="GO" id="GO:0030915">
    <property type="term" value="C:Smc5-Smc6 complex"/>
    <property type="evidence" value="ECO:0007669"/>
    <property type="project" value="TreeGrafter"/>
</dbReference>
<dbReference type="SUPFAM" id="SSF52540">
    <property type="entry name" value="P-loop containing nucleoside triphosphate hydrolases"/>
    <property type="match status" value="2"/>
</dbReference>
<feature type="coiled-coil region" evidence="2">
    <location>
        <begin position="180"/>
        <end position="207"/>
    </location>
</feature>
<feature type="domain" description="RecF/RecN/SMC N-terminal" evidence="3">
    <location>
        <begin position="3"/>
        <end position="887"/>
    </location>
</feature>
<evidence type="ECO:0000256" key="1">
    <source>
        <dbReference type="ARBA" id="ARBA00023054"/>
    </source>
</evidence>
<evidence type="ECO:0000313" key="5">
    <source>
        <dbReference type="Proteomes" id="UP000027153"/>
    </source>
</evidence>
<reference evidence="4 5" key="1">
    <citation type="journal article" date="2013" name="Nature">
        <title>Anaerobic oxidation of methane coupled to nitrate reduction in a novel archaeal lineage.</title>
        <authorList>
            <person name="Haroon M.F."/>
            <person name="Hu S."/>
            <person name="Shi Y."/>
            <person name="Imelfort M."/>
            <person name="Keller J."/>
            <person name="Hugenholtz P."/>
            <person name="Yuan Z."/>
            <person name="Tyson G.W."/>
        </authorList>
    </citation>
    <scope>NUCLEOTIDE SEQUENCE [LARGE SCALE GENOMIC DNA]</scope>
    <source>
        <strain evidence="4 5">ANME-2d</strain>
    </source>
</reference>